<keyword evidence="3" id="KW-0732">Signal</keyword>
<dbReference type="Pfam" id="PF02113">
    <property type="entry name" value="Peptidase_S13"/>
    <property type="match status" value="1"/>
</dbReference>
<dbReference type="InterPro" id="IPR012338">
    <property type="entry name" value="Beta-lactam/transpept-like"/>
</dbReference>
<dbReference type="EMBL" id="BAAANN010000016">
    <property type="protein sequence ID" value="GAA1965903.1"/>
    <property type="molecule type" value="Genomic_DNA"/>
</dbReference>
<dbReference type="Gene3D" id="3.40.710.10">
    <property type="entry name" value="DD-peptidase/beta-lactamase superfamily"/>
    <property type="match status" value="2"/>
</dbReference>
<proteinExistence type="inferred from homology"/>
<dbReference type="SUPFAM" id="SSF56601">
    <property type="entry name" value="beta-lactamase/transpeptidase-like"/>
    <property type="match status" value="1"/>
</dbReference>
<name>A0ABP5CM00_9PSEU</name>
<protein>
    <submittedName>
        <fullName evidence="4">D-alanyl-D-alanine carboxypeptidase/D-alanyl-D-alanine-endopeptidase</fullName>
    </submittedName>
</protein>
<reference evidence="5" key="1">
    <citation type="journal article" date="2019" name="Int. J. Syst. Evol. Microbiol.">
        <title>The Global Catalogue of Microorganisms (GCM) 10K type strain sequencing project: providing services to taxonomists for standard genome sequencing and annotation.</title>
        <authorList>
            <consortium name="The Broad Institute Genomics Platform"/>
            <consortium name="The Broad Institute Genome Sequencing Center for Infectious Disease"/>
            <person name="Wu L."/>
            <person name="Ma J."/>
        </authorList>
    </citation>
    <scope>NUCLEOTIDE SEQUENCE [LARGE SCALE GENOMIC DNA]</scope>
    <source>
        <strain evidence="5">JCM 14545</strain>
    </source>
</reference>
<gene>
    <name evidence="4" type="primary">dacB</name>
    <name evidence="4" type="ORF">GCM10009754_42730</name>
</gene>
<evidence type="ECO:0000256" key="2">
    <source>
        <dbReference type="ARBA" id="ARBA00022801"/>
    </source>
</evidence>
<comment type="similarity">
    <text evidence="1">Belongs to the peptidase S13 family.</text>
</comment>
<keyword evidence="4" id="KW-0121">Carboxypeptidase</keyword>
<dbReference type="RefSeq" id="WP_344421384.1">
    <property type="nucleotide sequence ID" value="NZ_BAAANN010000016.1"/>
</dbReference>
<dbReference type="GO" id="GO:0004180">
    <property type="term" value="F:carboxypeptidase activity"/>
    <property type="evidence" value="ECO:0007669"/>
    <property type="project" value="UniProtKB-KW"/>
</dbReference>
<dbReference type="Proteomes" id="UP001501116">
    <property type="component" value="Unassembled WGS sequence"/>
</dbReference>
<feature type="chain" id="PRO_5047200685" evidence="3">
    <location>
        <begin position="25"/>
        <end position="518"/>
    </location>
</feature>
<sequence length="518" mass="53594">MRLSRTARTGLVVLLAALVTGTQAGAPTAVSANPLGKDLDAVLSAPSLAGADIGLVVRKASTGEVLYTRQSDRRRQPASNTKLFTTAAALDRLGPGYRFRTTVESAARRVGPVLAGDVVLRGGGDPTMLAADYDALAAKIAASGVKVVTGKLVADDGFFDRVRLGTGWSWDDEPYYYNAQTSALTIAPDTDFDAGSVIVRVSPGRAGKPAKVELDPPNSYLRVVNTATTAPSGSTAVTVDREHGTNTITVSGSIPAGAAPDEETMAVWEPTGLASSVFRDALARHGVRVLGTSVTSTAPKQPVLATRDSIPVSELLTPFLKLSNNMHAEALVKAASRGAGGTGGWADGIATLEKVLPAFGIDPSRLYLVDGSGLSRMDQATPDQIAALLLAARAKPWFGQFYAALPVAGIADRLVGGTLRSRLAGTAAAGKVHAKTGSYTGVSALSGYVTAADGEELVFSMVSNQTLGSPRAAEDAVALRLAQYAGAADRSQPVATITDRSQVSSPRDELECSWTKSC</sequence>
<dbReference type="PRINTS" id="PR00922">
    <property type="entry name" value="DADACBPTASE3"/>
</dbReference>
<dbReference type="Gene3D" id="3.50.80.20">
    <property type="entry name" value="D-Ala-D-Ala carboxypeptidase C, peptidase S13"/>
    <property type="match status" value="1"/>
</dbReference>
<organism evidence="4 5">
    <name type="scientific">Amycolatopsis minnesotensis</name>
    <dbReference type="NCBI Taxonomy" id="337894"/>
    <lineage>
        <taxon>Bacteria</taxon>
        <taxon>Bacillati</taxon>
        <taxon>Actinomycetota</taxon>
        <taxon>Actinomycetes</taxon>
        <taxon>Pseudonocardiales</taxon>
        <taxon>Pseudonocardiaceae</taxon>
        <taxon>Amycolatopsis</taxon>
    </lineage>
</organism>
<feature type="signal peptide" evidence="3">
    <location>
        <begin position="1"/>
        <end position="24"/>
    </location>
</feature>
<dbReference type="NCBIfam" id="TIGR00666">
    <property type="entry name" value="PBP4"/>
    <property type="match status" value="1"/>
</dbReference>
<keyword evidence="2" id="KW-0378">Hydrolase</keyword>
<dbReference type="PANTHER" id="PTHR30023:SF0">
    <property type="entry name" value="PENICILLIN-SENSITIVE CARBOXYPEPTIDASE A"/>
    <property type="match status" value="1"/>
</dbReference>
<keyword evidence="5" id="KW-1185">Reference proteome</keyword>
<evidence type="ECO:0000313" key="5">
    <source>
        <dbReference type="Proteomes" id="UP001501116"/>
    </source>
</evidence>
<evidence type="ECO:0000256" key="1">
    <source>
        <dbReference type="ARBA" id="ARBA00006096"/>
    </source>
</evidence>
<accession>A0ABP5CM00</accession>
<evidence type="ECO:0000256" key="3">
    <source>
        <dbReference type="SAM" id="SignalP"/>
    </source>
</evidence>
<comment type="caution">
    <text evidence="4">The sequence shown here is derived from an EMBL/GenBank/DDBJ whole genome shotgun (WGS) entry which is preliminary data.</text>
</comment>
<keyword evidence="4" id="KW-0645">Protease</keyword>
<dbReference type="InterPro" id="IPR000667">
    <property type="entry name" value="Peptidase_S13"/>
</dbReference>
<evidence type="ECO:0000313" key="4">
    <source>
        <dbReference type="EMBL" id="GAA1965903.1"/>
    </source>
</evidence>
<dbReference type="PANTHER" id="PTHR30023">
    <property type="entry name" value="D-ALANYL-D-ALANINE CARBOXYPEPTIDASE"/>
    <property type="match status" value="1"/>
</dbReference>